<dbReference type="PANTHER" id="PTHR43311:SF2">
    <property type="entry name" value="GLUTAMATE--TRNA LIGASE, MITOCHONDRIAL-RELATED"/>
    <property type="match status" value="1"/>
</dbReference>
<dbReference type="InterPro" id="IPR000924">
    <property type="entry name" value="Glu/Gln-tRNA-synth"/>
</dbReference>
<dbReference type="InterPro" id="IPR014729">
    <property type="entry name" value="Rossmann-like_a/b/a_fold"/>
</dbReference>
<keyword evidence="4" id="KW-0963">Cytoplasm</keyword>
<evidence type="ECO:0000259" key="11">
    <source>
        <dbReference type="Pfam" id="PF00749"/>
    </source>
</evidence>
<keyword evidence="9" id="KW-0030">Aminoacyl-tRNA synthetase</keyword>
<dbReference type="Gene3D" id="3.40.50.620">
    <property type="entry name" value="HUPs"/>
    <property type="match status" value="1"/>
</dbReference>
<sequence>MTKIQTNPRVRFAPSPTGQLHLGGARTALFNWLFARSYKGQFLLRIEDTDKVRSRQEFVDQICESLIWIGCRWDEGLIFQSQRNELYESELQVLLKSGNAYRCFCDKEELANIRRKREQAGLGYSYPGTCRTFNTNEIKVKLGNNTPNVIRIKIPEGETKFVDSIYGDISVNNNELDDFIVSRTDGSPTYNFTVVADDNDMRITHVIRGEDHISNTPKQIILYEALGYDIPQFAHLPMILGEDKKRLSKRHGATGVQEFRDKGFLNSALVNYLALLGWNPGTEQELFSLEELTRKFSIDRVHKKGAVWDNQKLEWINQQT</sequence>
<comment type="subcellular location">
    <subcellularLocation>
        <location evidence="1">Cytoplasm</location>
    </subcellularLocation>
</comment>
<evidence type="ECO:0000313" key="12">
    <source>
        <dbReference type="EMBL" id="SVB14382.1"/>
    </source>
</evidence>
<dbReference type="GO" id="GO:0005524">
    <property type="term" value="F:ATP binding"/>
    <property type="evidence" value="ECO:0007669"/>
    <property type="project" value="UniProtKB-KW"/>
</dbReference>
<dbReference type="PROSITE" id="PS00178">
    <property type="entry name" value="AA_TRNA_LIGASE_I"/>
    <property type="match status" value="1"/>
</dbReference>
<evidence type="ECO:0000256" key="8">
    <source>
        <dbReference type="ARBA" id="ARBA00022917"/>
    </source>
</evidence>
<keyword evidence="6" id="KW-0547">Nucleotide-binding</keyword>
<dbReference type="FunFam" id="3.40.50.620:FF:000007">
    <property type="entry name" value="Glutamate--tRNA ligase"/>
    <property type="match status" value="1"/>
</dbReference>
<dbReference type="SUPFAM" id="SSF52374">
    <property type="entry name" value="Nucleotidylyl transferase"/>
    <property type="match status" value="1"/>
</dbReference>
<dbReference type="GO" id="GO:0004818">
    <property type="term" value="F:glutamate-tRNA ligase activity"/>
    <property type="evidence" value="ECO:0007669"/>
    <property type="project" value="UniProtKB-EC"/>
</dbReference>
<proteinExistence type="predicted"/>
<dbReference type="EMBL" id="UINC01030269">
    <property type="protein sequence ID" value="SVB14382.1"/>
    <property type="molecule type" value="Genomic_DNA"/>
</dbReference>
<dbReference type="InterPro" id="IPR033910">
    <property type="entry name" value="GluRS_core"/>
</dbReference>
<name>A0A382BM57_9ZZZZ</name>
<organism evidence="12">
    <name type="scientific">marine metagenome</name>
    <dbReference type="NCBI Taxonomy" id="408172"/>
    <lineage>
        <taxon>unclassified sequences</taxon>
        <taxon>metagenomes</taxon>
        <taxon>ecological metagenomes</taxon>
    </lineage>
</organism>
<dbReference type="InterPro" id="IPR020058">
    <property type="entry name" value="Glu/Gln-tRNA-synth_Ib_cat-dom"/>
</dbReference>
<evidence type="ECO:0000256" key="3">
    <source>
        <dbReference type="ARBA" id="ARBA00012835"/>
    </source>
</evidence>
<evidence type="ECO:0000256" key="7">
    <source>
        <dbReference type="ARBA" id="ARBA00022840"/>
    </source>
</evidence>
<keyword evidence="7" id="KW-0067">ATP-binding</keyword>
<gene>
    <name evidence="12" type="ORF">METZ01_LOCUS167236</name>
</gene>
<evidence type="ECO:0000256" key="6">
    <source>
        <dbReference type="ARBA" id="ARBA00022741"/>
    </source>
</evidence>
<keyword evidence="5" id="KW-0436">Ligase</keyword>
<evidence type="ECO:0000256" key="9">
    <source>
        <dbReference type="ARBA" id="ARBA00023146"/>
    </source>
</evidence>
<dbReference type="Pfam" id="PF00749">
    <property type="entry name" value="tRNA-synt_1c"/>
    <property type="match status" value="1"/>
</dbReference>
<dbReference type="GO" id="GO:0005829">
    <property type="term" value="C:cytosol"/>
    <property type="evidence" value="ECO:0007669"/>
    <property type="project" value="TreeGrafter"/>
</dbReference>
<dbReference type="NCBIfam" id="TIGR00464">
    <property type="entry name" value="gltX_bact"/>
    <property type="match status" value="1"/>
</dbReference>
<feature type="domain" description="Glutamyl/glutaminyl-tRNA synthetase class Ib catalytic" evidence="11">
    <location>
        <begin position="9"/>
        <end position="315"/>
    </location>
</feature>
<evidence type="ECO:0000256" key="5">
    <source>
        <dbReference type="ARBA" id="ARBA00022598"/>
    </source>
</evidence>
<protein>
    <recommendedName>
        <fullName evidence="3">glutamate--tRNA ligase</fullName>
        <ecNumber evidence="3">6.1.1.17</ecNumber>
    </recommendedName>
    <alternativeName>
        <fullName evidence="10">Glutamyl-tRNA synthetase</fullName>
    </alternativeName>
</protein>
<dbReference type="PRINTS" id="PR00987">
    <property type="entry name" value="TRNASYNTHGLU"/>
</dbReference>
<dbReference type="InterPro" id="IPR001412">
    <property type="entry name" value="aa-tRNA-synth_I_CS"/>
</dbReference>
<evidence type="ECO:0000256" key="1">
    <source>
        <dbReference type="ARBA" id="ARBA00004496"/>
    </source>
</evidence>
<feature type="non-terminal residue" evidence="12">
    <location>
        <position position="320"/>
    </location>
</feature>
<dbReference type="AlphaFoldDB" id="A0A382BM57"/>
<evidence type="ECO:0000256" key="10">
    <source>
        <dbReference type="ARBA" id="ARBA00030865"/>
    </source>
</evidence>
<dbReference type="CDD" id="cd00808">
    <property type="entry name" value="GluRS_core"/>
    <property type="match status" value="1"/>
</dbReference>
<dbReference type="GO" id="GO:0008270">
    <property type="term" value="F:zinc ion binding"/>
    <property type="evidence" value="ECO:0007669"/>
    <property type="project" value="InterPro"/>
</dbReference>
<reference evidence="12" key="1">
    <citation type="submission" date="2018-05" db="EMBL/GenBank/DDBJ databases">
        <authorList>
            <person name="Lanie J.A."/>
            <person name="Ng W.-L."/>
            <person name="Kazmierczak K.M."/>
            <person name="Andrzejewski T.M."/>
            <person name="Davidsen T.M."/>
            <person name="Wayne K.J."/>
            <person name="Tettelin H."/>
            <person name="Glass J.I."/>
            <person name="Rusch D."/>
            <person name="Podicherti R."/>
            <person name="Tsui H.-C.T."/>
            <person name="Winkler M.E."/>
        </authorList>
    </citation>
    <scope>NUCLEOTIDE SEQUENCE</scope>
</reference>
<dbReference type="GO" id="GO:0006424">
    <property type="term" value="P:glutamyl-tRNA aminoacylation"/>
    <property type="evidence" value="ECO:0007669"/>
    <property type="project" value="InterPro"/>
</dbReference>
<dbReference type="EC" id="6.1.1.17" evidence="3"/>
<keyword evidence="8" id="KW-0648">Protein biosynthesis</keyword>
<accession>A0A382BM57</accession>
<dbReference type="InterPro" id="IPR049940">
    <property type="entry name" value="GluQ/Sye"/>
</dbReference>
<evidence type="ECO:0000256" key="4">
    <source>
        <dbReference type="ARBA" id="ARBA00022490"/>
    </source>
</evidence>
<dbReference type="InterPro" id="IPR004527">
    <property type="entry name" value="Glu-tRNA-ligase_bac/mito"/>
</dbReference>
<comment type="subunit">
    <text evidence="2">Monomer.</text>
</comment>
<evidence type="ECO:0000256" key="2">
    <source>
        <dbReference type="ARBA" id="ARBA00011245"/>
    </source>
</evidence>
<dbReference type="PANTHER" id="PTHR43311">
    <property type="entry name" value="GLUTAMATE--TRNA LIGASE"/>
    <property type="match status" value="1"/>
</dbReference>